<proteinExistence type="predicted"/>
<dbReference type="AlphaFoldDB" id="A0A5J4WN75"/>
<dbReference type="EMBL" id="SNRW01001580">
    <property type="protein sequence ID" value="KAA6395835.1"/>
    <property type="molecule type" value="Genomic_DNA"/>
</dbReference>
<dbReference type="Proteomes" id="UP000324800">
    <property type="component" value="Unassembled WGS sequence"/>
</dbReference>
<accession>A0A5J4WN75</accession>
<protein>
    <submittedName>
        <fullName evidence="1">Uncharacterized protein</fullName>
    </submittedName>
</protein>
<evidence type="ECO:0000313" key="1">
    <source>
        <dbReference type="EMBL" id="KAA6395835.1"/>
    </source>
</evidence>
<comment type="caution">
    <text evidence="1">The sequence shown here is derived from an EMBL/GenBank/DDBJ whole genome shotgun (WGS) entry which is preliminary data.</text>
</comment>
<gene>
    <name evidence="1" type="ORF">EZS28_008635</name>
</gene>
<evidence type="ECO:0000313" key="2">
    <source>
        <dbReference type="Proteomes" id="UP000324800"/>
    </source>
</evidence>
<reference evidence="1 2" key="1">
    <citation type="submission" date="2019-03" db="EMBL/GenBank/DDBJ databases">
        <title>Single cell metagenomics reveals metabolic interactions within the superorganism composed of flagellate Streblomastix strix and complex community of Bacteroidetes bacteria on its surface.</title>
        <authorList>
            <person name="Treitli S.C."/>
            <person name="Kolisko M."/>
            <person name="Husnik F."/>
            <person name="Keeling P."/>
            <person name="Hampl V."/>
        </authorList>
    </citation>
    <scope>NUCLEOTIDE SEQUENCE [LARGE SCALE GENOMIC DNA]</scope>
    <source>
        <strain evidence="1">ST1C</strain>
    </source>
</reference>
<sequence length="126" mass="14268">MQPSEVSHVYAECARAVSFAKSAQIAESHHIISEQLPSEYLIDAYLMCLTAGARQISVMHDHSSKGYNRNQALADNRTAQLNFHLSMTTPRITESASITEYDGTFNQTIFNERRIAREMERKFLNG</sequence>
<organism evidence="1 2">
    <name type="scientific">Streblomastix strix</name>
    <dbReference type="NCBI Taxonomy" id="222440"/>
    <lineage>
        <taxon>Eukaryota</taxon>
        <taxon>Metamonada</taxon>
        <taxon>Preaxostyla</taxon>
        <taxon>Oxymonadida</taxon>
        <taxon>Streblomastigidae</taxon>
        <taxon>Streblomastix</taxon>
    </lineage>
</organism>
<name>A0A5J4WN75_9EUKA</name>